<comment type="caution">
    <text evidence="4">The sequence shown here is derived from an EMBL/GenBank/DDBJ whole genome shotgun (WGS) entry which is preliminary data.</text>
</comment>
<evidence type="ECO:0000313" key="5">
    <source>
        <dbReference type="Proteomes" id="UP000275281"/>
    </source>
</evidence>
<protein>
    <submittedName>
        <fullName evidence="4">Porin family protein</fullName>
    </submittedName>
</protein>
<dbReference type="Pfam" id="PF13505">
    <property type="entry name" value="OMP_b-brl"/>
    <property type="match status" value="1"/>
</dbReference>
<proteinExistence type="predicted"/>
<name>A0A3N5Y214_9ALTE</name>
<evidence type="ECO:0000256" key="1">
    <source>
        <dbReference type="ARBA" id="ARBA00022729"/>
    </source>
</evidence>
<accession>A0A3N5Y214</accession>
<feature type="chain" id="PRO_5018204562" evidence="2">
    <location>
        <begin position="25"/>
        <end position="220"/>
    </location>
</feature>
<dbReference type="InterPro" id="IPR011250">
    <property type="entry name" value="OMP/PagP_B-barrel"/>
</dbReference>
<dbReference type="Proteomes" id="UP000275281">
    <property type="component" value="Unassembled WGS sequence"/>
</dbReference>
<dbReference type="Gene3D" id="2.40.160.20">
    <property type="match status" value="1"/>
</dbReference>
<dbReference type="AlphaFoldDB" id="A0A3N5Y214"/>
<evidence type="ECO:0000259" key="3">
    <source>
        <dbReference type="Pfam" id="PF13505"/>
    </source>
</evidence>
<dbReference type="EMBL" id="RPOK01000002">
    <property type="protein sequence ID" value="RPJ66963.1"/>
    <property type="molecule type" value="Genomic_DNA"/>
</dbReference>
<keyword evidence="1 2" id="KW-0732">Signal</keyword>
<dbReference type="RefSeq" id="WP_124026869.1">
    <property type="nucleotide sequence ID" value="NZ_JBHRSN010000015.1"/>
</dbReference>
<dbReference type="OrthoDB" id="6101900at2"/>
<feature type="signal peptide" evidence="2">
    <location>
        <begin position="1"/>
        <end position="24"/>
    </location>
</feature>
<evidence type="ECO:0000256" key="2">
    <source>
        <dbReference type="SAM" id="SignalP"/>
    </source>
</evidence>
<keyword evidence="5" id="KW-1185">Reference proteome</keyword>
<reference evidence="4 5" key="1">
    <citation type="submission" date="2018-11" db="EMBL/GenBank/DDBJ databases">
        <authorList>
            <person name="Ye M.-Q."/>
            <person name="Du Z.-J."/>
        </authorList>
    </citation>
    <scope>NUCLEOTIDE SEQUENCE [LARGE SCALE GENOMIC DNA]</scope>
    <source>
        <strain evidence="4 5">U0105</strain>
    </source>
</reference>
<organism evidence="4 5">
    <name type="scientific">Alteromonas sediminis</name>
    <dbReference type="NCBI Taxonomy" id="2259342"/>
    <lineage>
        <taxon>Bacteria</taxon>
        <taxon>Pseudomonadati</taxon>
        <taxon>Pseudomonadota</taxon>
        <taxon>Gammaproteobacteria</taxon>
        <taxon>Alteromonadales</taxon>
        <taxon>Alteromonadaceae</taxon>
        <taxon>Alteromonas/Salinimonas group</taxon>
        <taxon>Alteromonas</taxon>
    </lineage>
</organism>
<dbReference type="InterPro" id="IPR027385">
    <property type="entry name" value="Beta-barrel_OMP"/>
</dbReference>
<sequence length="220" mass="24184">MKQAKVIGGVLATAAFLTSLSSSAEDFDWYLKPTFGLSTLSDQSGRVSDVLNQTGAVDVNLDAGLNAGLGVGYFVDEYWAVELYWEYRSNDSETILPGDIVFTDGNFASSMFALNTSYYSNLNADWRWFIGAGIAVLQEIDIDLEDDSGERSFSGSGDLGFQIFAGIDYELTQNWSLQAEVRYLTVSGIDMVAEENVTAGVFQDFDYTPISLQANLTYKF</sequence>
<feature type="domain" description="Outer membrane protein beta-barrel" evidence="3">
    <location>
        <begin position="12"/>
        <end position="220"/>
    </location>
</feature>
<gene>
    <name evidence="4" type="ORF">DRW07_05310</name>
</gene>
<dbReference type="SUPFAM" id="SSF56925">
    <property type="entry name" value="OMPA-like"/>
    <property type="match status" value="1"/>
</dbReference>
<evidence type="ECO:0000313" key="4">
    <source>
        <dbReference type="EMBL" id="RPJ66963.1"/>
    </source>
</evidence>